<dbReference type="SUPFAM" id="SSF53187">
    <property type="entry name" value="Zn-dependent exopeptidases"/>
    <property type="match status" value="2"/>
</dbReference>
<protein>
    <submittedName>
        <fullName evidence="6">IAA-amino acid hydrolase ILR1-like 4</fullName>
    </submittedName>
</protein>
<evidence type="ECO:0000259" key="5">
    <source>
        <dbReference type="Pfam" id="PF07687"/>
    </source>
</evidence>
<keyword evidence="2" id="KW-0732">Signal</keyword>
<dbReference type="FunFam" id="3.30.70.360:FF:000001">
    <property type="entry name" value="N-acetyldiaminopimelate deacetylase"/>
    <property type="match status" value="1"/>
</dbReference>
<dbReference type="Proteomes" id="UP000288805">
    <property type="component" value="Unassembled WGS sequence"/>
</dbReference>
<organism evidence="6 7">
    <name type="scientific">Vitis vinifera</name>
    <name type="common">Grape</name>
    <dbReference type="NCBI Taxonomy" id="29760"/>
    <lineage>
        <taxon>Eukaryota</taxon>
        <taxon>Viridiplantae</taxon>
        <taxon>Streptophyta</taxon>
        <taxon>Embryophyta</taxon>
        <taxon>Tracheophyta</taxon>
        <taxon>Spermatophyta</taxon>
        <taxon>Magnoliopsida</taxon>
        <taxon>eudicotyledons</taxon>
        <taxon>Gunneridae</taxon>
        <taxon>Pentapetalae</taxon>
        <taxon>rosids</taxon>
        <taxon>Vitales</taxon>
        <taxon>Vitaceae</taxon>
        <taxon>Viteae</taxon>
        <taxon>Vitis</taxon>
    </lineage>
</organism>
<accession>A0A438EI04</accession>
<dbReference type="GO" id="GO:0009850">
    <property type="term" value="P:auxin metabolic process"/>
    <property type="evidence" value="ECO:0007669"/>
    <property type="project" value="InterPro"/>
</dbReference>
<reference evidence="6 7" key="1">
    <citation type="journal article" date="2018" name="PLoS Genet.">
        <title>Population sequencing reveals clonal diversity and ancestral inbreeding in the grapevine cultivar Chardonnay.</title>
        <authorList>
            <person name="Roach M.J."/>
            <person name="Johnson D.L."/>
            <person name="Bohlmann J."/>
            <person name="van Vuuren H.J."/>
            <person name="Jones S.J."/>
            <person name="Pretorius I.S."/>
            <person name="Schmidt S.A."/>
            <person name="Borneman A.R."/>
        </authorList>
    </citation>
    <scope>NUCLEOTIDE SEQUENCE [LARGE SCALE GENOMIC DNA]</scope>
    <source>
        <strain evidence="7">cv. Chardonnay</strain>
        <tissue evidence="6">Leaf</tissue>
    </source>
</reference>
<dbReference type="SUPFAM" id="SSF55031">
    <property type="entry name" value="Bacterial exopeptidase dimerisation domain"/>
    <property type="match status" value="1"/>
</dbReference>
<gene>
    <name evidence="6" type="primary">ILL4_2</name>
    <name evidence="6" type="ORF">CK203_070202</name>
</gene>
<evidence type="ECO:0000256" key="1">
    <source>
        <dbReference type="ARBA" id="ARBA00006153"/>
    </source>
</evidence>
<dbReference type="Gene3D" id="3.40.630.10">
    <property type="entry name" value="Zn peptidases"/>
    <property type="match status" value="2"/>
</dbReference>
<dbReference type="PANTHER" id="PTHR11014">
    <property type="entry name" value="PEPTIDASE M20 FAMILY MEMBER"/>
    <property type="match status" value="1"/>
</dbReference>
<dbReference type="PANTHER" id="PTHR11014:SF147">
    <property type="entry name" value="PEPTIDASE M20 DIMERISATION DOMAIN-CONTAINING PROTEIN"/>
    <property type="match status" value="1"/>
</dbReference>
<feature type="domain" description="Peptidase M20 dimerisation" evidence="5">
    <location>
        <begin position="438"/>
        <end position="537"/>
    </location>
</feature>
<evidence type="ECO:0000313" key="6">
    <source>
        <dbReference type="EMBL" id="RVW47265.1"/>
    </source>
</evidence>
<keyword evidence="3 6" id="KW-0378">Hydrolase</keyword>
<name>A0A438EI04_VITVI</name>
<dbReference type="InterPro" id="IPR002933">
    <property type="entry name" value="Peptidase_M20"/>
</dbReference>
<evidence type="ECO:0000256" key="2">
    <source>
        <dbReference type="ARBA" id="ARBA00022729"/>
    </source>
</evidence>
<dbReference type="InterPro" id="IPR036264">
    <property type="entry name" value="Bact_exopeptidase_dim_dom"/>
</dbReference>
<evidence type="ECO:0000256" key="4">
    <source>
        <dbReference type="ARBA" id="ARBA00023211"/>
    </source>
</evidence>
<dbReference type="Pfam" id="PF07687">
    <property type="entry name" value="M20_dimer"/>
    <property type="match status" value="1"/>
</dbReference>
<keyword evidence="4" id="KW-0464">Manganese</keyword>
<dbReference type="EMBL" id="QGNW01001287">
    <property type="protein sequence ID" value="RVW47265.1"/>
    <property type="molecule type" value="Genomic_DNA"/>
</dbReference>
<dbReference type="Gene3D" id="3.30.70.360">
    <property type="match status" value="1"/>
</dbReference>
<dbReference type="CDD" id="cd08017">
    <property type="entry name" value="M20_IAA_Hyd"/>
    <property type="match status" value="1"/>
</dbReference>
<sequence length="656" mass="72727">MQVLLYLTYPLWRVYKNITFEFLIHQSIFKLSAMEVPRPFLIVFLISIANPFCSCLSLQPSLNSFTPYWNSSVKDHITGVANDPFTVNWMKRIRREIHENPELAYEEFATSAVIRRELEELGVGYRWPVARTGVVATIGSGSPPFVALRADMDALPIQIALFFSFSFFPLVPTILLSLPPPSPVKPGRHFANVITDPHSHLSPNNLPSLPFPSLFLSLSFPFDITKREEGDDNGGEPRLEGRRCGWLPLTTATSNSRAPSLPTLVLPPLLLSMTARVAGCHRQWQPAAPSSLRPWFSTIVITFFPLGDVEKEGKREKEGGKGREGRLLTGESIIYAGYMQEMVEWEHKSKVDGKMHACGHDAHVAMLLGAAKILQEIRDELQGTVVLIFQPAEERGVGAKDMIQEGVLENIEAIFGIHTVHGYPTGTVAARSGEFLAGCGGFRAKISGKGGHAASPQHSIDPILAVSTSVISLQNIVSREIDPLDSQVVSVAMIHGGTTFNVIPDAATITGTFRAFSKKSFYALRERIEEVVKAQAAVHRCSAEIDFAGMEQPTIPPTINDERIYEHVRQVSIEIVGEENTKRSPSFMGSEDFAFYLDKVPGSFLLVGMRNERQDPYILHTALTSALTKKCFPLGLQFMQHLHILTFQIQPKFVLP</sequence>
<proteinExistence type="inferred from homology"/>
<comment type="similarity">
    <text evidence="1">Belongs to the peptidase M20 family.</text>
</comment>
<dbReference type="InterPro" id="IPR017439">
    <property type="entry name" value="Amidohydrolase"/>
</dbReference>
<dbReference type="InterPro" id="IPR011650">
    <property type="entry name" value="Peptidase_M20_dimer"/>
</dbReference>
<dbReference type="GO" id="GO:0016787">
    <property type="term" value="F:hydrolase activity"/>
    <property type="evidence" value="ECO:0007669"/>
    <property type="project" value="UniProtKB-KW"/>
</dbReference>
<dbReference type="Pfam" id="PF01546">
    <property type="entry name" value="Peptidase_M20"/>
    <property type="match status" value="1"/>
</dbReference>
<evidence type="ECO:0000313" key="7">
    <source>
        <dbReference type="Proteomes" id="UP000288805"/>
    </source>
</evidence>
<dbReference type="NCBIfam" id="TIGR01891">
    <property type="entry name" value="amidohydrolases"/>
    <property type="match status" value="1"/>
</dbReference>
<dbReference type="AlphaFoldDB" id="A0A438EI04"/>
<evidence type="ECO:0000256" key="3">
    <source>
        <dbReference type="ARBA" id="ARBA00022801"/>
    </source>
</evidence>
<dbReference type="InterPro" id="IPR044757">
    <property type="entry name" value="ILR1-like_Hyd"/>
</dbReference>
<comment type="caution">
    <text evidence="6">The sequence shown here is derived from an EMBL/GenBank/DDBJ whole genome shotgun (WGS) entry which is preliminary data.</text>
</comment>